<feature type="compositionally biased region" description="Basic and acidic residues" evidence="1">
    <location>
        <begin position="38"/>
        <end position="57"/>
    </location>
</feature>
<keyword evidence="2" id="KW-0472">Membrane</keyword>
<feature type="compositionally biased region" description="Basic and acidic residues" evidence="1">
    <location>
        <begin position="71"/>
        <end position="96"/>
    </location>
</feature>
<feature type="transmembrane region" description="Helical" evidence="2">
    <location>
        <begin position="7"/>
        <end position="25"/>
    </location>
</feature>
<comment type="caution">
    <text evidence="3">The sequence shown here is derived from an EMBL/GenBank/DDBJ whole genome shotgun (WGS) entry which is preliminary data.</text>
</comment>
<dbReference type="AlphaFoldDB" id="A0A9D1DVI7"/>
<dbReference type="InterPro" id="IPR038503">
    <property type="entry name" value="SpoIIIAH_sf"/>
</dbReference>
<proteinExistence type="predicted"/>
<reference evidence="3" key="1">
    <citation type="submission" date="2020-10" db="EMBL/GenBank/DDBJ databases">
        <authorList>
            <person name="Gilroy R."/>
        </authorList>
    </citation>
    <scope>NUCLEOTIDE SEQUENCE</scope>
    <source>
        <strain evidence="3">CHK184-20233</strain>
    </source>
</reference>
<evidence type="ECO:0000256" key="1">
    <source>
        <dbReference type="SAM" id="MobiDB-lite"/>
    </source>
</evidence>
<dbReference type="Gene3D" id="1.10.287.4300">
    <property type="entry name" value="Stage III sporulation protein AH-like"/>
    <property type="match status" value="1"/>
</dbReference>
<evidence type="ECO:0000256" key="2">
    <source>
        <dbReference type="SAM" id="Phobius"/>
    </source>
</evidence>
<sequence>MINKQNLWFLTLFSLILVLSVYYITMPNDLLIASSSTETKEKAKKEDTSSDDEKTISEVDEADSLTALRVSLDEERDKEKEELKTTMTKEDATTDEKNNAYEQLKYLSVIEGEEEKLEKLIKEKHKLDSFVKIDNNTITVVAAKKKHDVTLANNIMRTIQGEYDTKKTITVKFEGN</sequence>
<accession>A0A9D1DVI7</accession>
<dbReference type="InterPro" id="IPR024232">
    <property type="entry name" value="SpoIIIAH"/>
</dbReference>
<name>A0A9D1DVI7_9FIRM</name>
<organism evidence="3 4">
    <name type="scientific">Candidatus Onthousia excrementipullorum</name>
    <dbReference type="NCBI Taxonomy" id="2840884"/>
    <lineage>
        <taxon>Bacteria</taxon>
        <taxon>Bacillati</taxon>
        <taxon>Bacillota</taxon>
        <taxon>Bacilli</taxon>
        <taxon>Candidatus Onthousia</taxon>
    </lineage>
</organism>
<keyword evidence="2" id="KW-0812">Transmembrane</keyword>
<gene>
    <name evidence="3" type="ORF">IAB38_07740</name>
</gene>
<dbReference type="Proteomes" id="UP000824232">
    <property type="component" value="Unassembled WGS sequence"/>
</dbReference>
<keyword evidence="2" id="KW-1133">Transmembrane helix</keyword>
<evidence type="ECO:0000313" key="3">
    <source>
        <dbReference type="EMBL" id="HIR59909.1"/>
    </source>
</evidence>
<dbReference type="Pfam" id="PF12685">
    <property type="entry name" value="SpoIIIAH"/>
    <property type="match status" value="1"/>
</dbReference>
<evidence type="ECO:0000313" key="4">
    <source>
        <dbReference type="Proteomes" id="UP000824232"/>
    </source>
</evidence>
<reference evidence="3" key="2">
    <citation type="journal article" date="2021" name="PeerJ">
        <title>Extensive microbial diversity within the chicken gut microbiome revealed by metagenomics and culture.</title>
        <authorList>
            <person name="Gilroy R."/>
            <person name="Ravi A."/>
            <person name="Getino M."/>
            <person name="Pursley I."/>
            <person name="Horton D.L."/>
            <person name="Alikhan N.F."/>
            <person name="Baker D."/>
            <person name="Gharbi K."/>
            <person name="Hall N."/>
            <person name="Watson M."/>
            <person name="Adriaenssens E.M."/>
            <person name="Foster-Nyarko E."/>
            <person name="Jarju S."/>
            <person name="Secka A."/>
            <person name="Antonio M."/>
            <person name="Oren A."/>
            <person name="Chaudhuri R.R."/>
            <person name="La Ragione R."/>
            <person name="Hildebrand F."/>
            <person name="Pallen M.J."/>
        </authorList>
    </citation>
    <scope>NUCLEOTIDE SEQUENCE</scope>
    <source>
        <strain evidence="3">CHK184-20233</strain>
    </source>
</reference>
<feature type="region of interest" description="Disordered" evidence="1">
    <location>
        <begin position="37"/>
        <end position="96"/>
    </location>
</feature>
<dbReference type="EMBL" id="DVHC01000072">
    <property type="protein sequence ID" value="HIR59909.1"/>
    <property type="molecule type" value="Genomic_DNA"/>
</dbReference>
<protein>
    <submittedName>
        <fullName evidence="3">SpoIIIAH-like family protein</fullName>
    </submittedName>
</protein>